<name>A0A921SNI7_9MICO</name>
<organism evidence="1 2">
    <name type="scientific">Brevibacterium senegalense</name>
    <dbReference type="NCBI Taxonomy" id="1033736"/>
    <lineage>
        <taxon>Bacteria</taxon>
        <taxon>Bacillati</taxon>
        <taxon>Actinomycetota</taxon>
        <taxon>Actinomycetes</taxon>
        <taxon>Micrococcales</taxon>
        <taxon>Brevibacteriaceae</taxon>
        <taxon>Brevibacterium</taxon>
    </lineage>
</organism>
<dbReference type="AlphaFoldDB" id="A0A921SNI7"/>
<accession>A0A921SNI7</accession>
<proteinExistence type="predicted"/>
<gene>
    <name evidence="1" type="ORF">K8V08_06005</name>
</gene>
<dbReference type="Proteomes" id="UP000784435">
    <property type="component" value="Unassembled WGS sequence"/>
</dbReference>
<comment type="caution">
    <text evidence="1">The sequence shown here is derived from an EMBL/GenBank/DDBJ whole genome shotgun (WGS) entry which is preliminary data.</text>
</comment>
<evidence type="ECO:0000313" key="2">
    <source>
        <dbReference type="Proteomes" id="UP000784435"/>
    </source>
</evidence>
<reference evidence="1" key="2">
    <citation type="submission" date="2021-09" db="EMBL/GenBank/DDBJ databases">
        <authorList>
            <person name="Gilroy R."/>
        </authorList>
    </citation>
    <scope>NUCLEOTIDE SEQUENCE</scope>
    <source>
        <strain evidence="1">ChiGjej5B5-7349</strain>
    </source>
</reference>
<dbReference type="EMBL" id="DYUK01000129">
    <property type="protein sequence ID" value="HJG79946.1"/>
    <property type="molecule type" value="Genomic_DNA"/>
</dbReference>
<sequence length="167" mass="18290">MSATHADRTREAILADIGRRLAAVPDELLDAVPDPAVVGERMMNVLPHGPGAFGRLIGPVYSTKALTTMWRITRAGVSKRVRDGRVLALKVEGENLFPLFQFDGDRIREDVIDVVNRLRPVADPFTIAQWLRTPLSDHDGLTAIELLDSDPSAARTAAERAAARWSA</sequence>
<protein>
    <submittedName>
        <fullName evidence="1">Uncharacterized protein</fullName>
    </submittedName>
</protein>
<reference evidence="1" key="1">
    <citation type="journal article" date="2021" name="PeerJ">
        <title>Extensive microbial diversity within the chicken gut microbiome revealed by metagenomics and culture.</title>
        <authorList>
            <person name="Gilroy R."/>
            <person name="Ravi A."/>
            <person name="Getino M."/>
            <person name="Pursley I."/>
            <person name="Horton D.L."/>
            <person name="Alikhan N.F."/>
            <person name="Baker D."/>
            <person name="Gharbi K."/>
            <person name="Hall N."/>
            <person name="Watson M."/>
            <person name="Adriaenssens E.M."/>
            <person name="Foster-Nyarko E."/>
            <person name="Jarju S."/>
            <person name="Secka A."/>
            <person name="Antonio M."/>
            <person name="Oren A."/>
            <person name="Chaudhuri R.R."/>
            <person name="La Ragione R."/>
            <person name="Hildebrand F."/>
            <person name="Pallen M.J."/>
        </authorList>
    </citation>
    <scope>NUCLEOTIDE SEQUENCE</scope>
    <source>
        <strain evidence="1">ChiGjej5B5-7349</strain>
    </source>
</reference>
<evidence type="ECO:0000313" key="1">
    <source>
        <dbReference type="EMBL" id="HJG79946.1"/>
    </source>
</evidence>